<organism evidence="9 10">
    <name type="scientific">Dethiobacter alkaliphilus AHT 1</name>
    <dbReference type="NCBI Taxonomy" id="555088"/>
    <lineage>
        <taxon>Bacteria</taxon>
        <taxon>Bacillati</taxon>
        <taxon>Bacillota</taxon>
        <taxon>Dethiobacteria</taxon>
        <taxon>Dethiobacterales</taxon>
        <taxon>Dethiobacteraceae</taxon>
        <taxon>Dethiobacter</taxon>
    </lineage>
</organism>
<feature type="transmembrane region" description="Helical" evidence="8">
    <location>
        <begin position="313"/>
        <end position="346"/>
    </location>
</feature>
<keyword evidence="3" id="KW-0813">Transport</keyword>
<dbReference type="PANTHER" id="PTHR21716:SF53">
    <property type="entry name" value="PERMEASE PERM-RELATED"/>
    <property type="match status" value="1"/>
</dbReference>
<evidence type="ECO:0000313" key="9">
    <source>
        <dbReference type="EMBL" id="EEG76816.1"/>
    </source>
</evidence>
<feature type="transmembrane region" description="Helical" evidence="8">
    <location>
        <begin position="65"/>
        <end position="89"/>
    </location>
</feature>
<evidence type="ECO:0000256" key="1">
    <source>
        <dbReference type="ARBA" id="ARBA00004651"/>
    </source>
</evidence>
<feature type="transmembrane region" description="Helical" evidence="8">
    <location>
        <begin position="231"/>
        <end position="258"/>
    </location>
</feature>
<keyword evidence="7 8" id="KW-0472">Membrane</keyword>
<dbReference type="GO" id="GO:0055085">
    <property type="term" value="P:transmembrane transport"/>
    <property type="evidence" value="ECO:0007669"/>
    <property type="project" value="TreeGrafter"/>
</dbReference>
<evidence type="ECO:0000256" key="2">
    <source>
        <dbReference type="ARBA" id="ARBA00009773"/>
    </source>
</evidence>
<reference evidence="9 10" key="1">
    <citation type="submission" date="2009-02" db="EMBL/GenBank/DDBJ databases">
        <title>Sequencing of the draft genome and assembly of Dethiobacter alkaliphilus AHT 1.</title>
        <authorList>
            <consortium name="US DOE Joint Genome Institute (JGI-PGF)"/>
            <person name="Lucas S."/>
            <person name="Copeland A."/>
            <person name="Lapidus A."/>
            <person name="Glavina del Rio T."/>
            <person name="Dalin E."/>
            <person name="Tice H."/>
            <person name="Bruce D."/>
            <person name="Goodwin L."/>
            <person name="Pitluck S."/>
            <person name="Larimer F."/>
            <person name="Land M.L."/>
            <person name="Hauser L."/>
            <person name="Muyzer G."/>
        </authorList>
    </citation>
    <scope>NUCLEOTIDE SEQUENCE [LARGE SCALE GENOMIC DNA]</scope>
    <source>
        <strain evidence="9 10">AHT 1</strain>
    </source>
</reference>
<dbReference type="GO" id="GO:0005886">
    <property type="term" value="C:plasma membrane"/>
    <property type="evidence" value="ECO:0007669"/>
    <property type="project" value="UniProtKB-SubCell"/>
</dbReference>
<keyword evidence="5 8" id="KW-0812">Transmembrane</keyword>
<evidence type="ECO:0008006" key="11">
    <source>
        <dbReference type="Google" id="ProtNLM"/>
    </source>
</evidence>
<evidence type="ECO:0000256" key="8">
    <source>
        <dbReference type="SAM" id="Phobius"/>
    </source>
</evidence>
<sequence>MNTKAFKAAVWILLIFSIIYIGREVSFIFIPLVVFVRLLFLPTLFALILYYLFRPIVSWLQGRNVARPLAVLMIYATLALLVVLIFGTVGVEAYEQLLELIDFFPAYLDQAINAVGALEETYLFQRFQANDMFSIEDLAESVSEFILNALPGVQEGISSAMGFLANAVILFVLLPIILFYLLKDGESFHRFITRHIPEGYREEALTILREIDHGLASFIQGQIIVSMSVGVLAYIGFLIIGIRHALILALFAVVTNFIPYIGPWIATIPAVIVGLFTSGLMALQVLIVIFIVQQIESLFITPQVMGKKLYLHPMVIIVLLLVVGNLAGLLGLIIAVPTFVIFKIIFSHLYEFLRTKKTADNGRSSKA</sequence>
<evidence type="ECO:0000256" key="7">
    <source>
        <dbReference type="ARBA" id="ARBA00023136"/>
    </source>
</evidence>
<comment type="similarity">
    <text evidence="2">Belongs to the autoinducer-2 exporter (AI-2E) (TC 2.A.86) family.</text>
</comment>
<keyword evidence="10" id="KW-1185">Reference proteome</keyword>
<accession>C0GIF5</accession>
<evidence type="ECO:0000256" key="3">
    <source>
        <dbReference type="ARBA" id="ARBA00022448"/>
    </source>
</evidence>
<feature type="transmembrane region" description="Helical" evidence="8">
    <location>
        <begin position="28"/>
        <end position="53"/>
    </location>
</feature>
<dbReference type="Proteomes" id="UP000006443">
    <property type="component" value="Unassembled WGS sequence"/>
</dbReference>
<dbReference type="EMBL" id="ACJM01000012">
    <property type="protein sequence ID" value="EEG76816.1"/>
    <property type="molecule type" value="Genomic_DNA"/>
</dbReference>
<evidence type="ECO:0000256" key="6">
    <source>
        <dbReference type="ARBA" id="ARBA00022989"/>
    </source>
</evidence>
<keyword evidence="4" id="KW-1003">Cell membrane</keyword>
<dbReference type="InterPro" id="IPR002549">
    <property type="entry name" value="AI-2E-like"/>
</dbReference>
<protein>
    <recommendedName>
        <fullName evidence="11">AI-2E family transporter</fullName>
    </recommendedName>
</protein>
<feature type="transmembrane region" description="Helical" evidence="8">
    <location>
        <begin position="5"/>
        <end position="22"/>
    </location>
</feature>
<evidence type="ECO:0000313" key="10">
    <source>
        <dbReference type="Proteomes" id="UP000006443"/>
    </source>
</evidence>
<feature type="transmembrane region" description="Helical" evidence="8">
    <location>
        <begin position="264"/>
        <end position="292"/>
    </location>
</feature>
<keyword evidence="6 8" id="KW-1133">Transmembrane helix</keyword>
<dbReference type="STRING" id="555088.DealDRAFT_2264"/>
<dbReference type="AlphaFoldDB" id="C0GIF5"/>
<comment type="caution">
    <text evidence="9">The sequence shown here is derived from an EMBL/GenBank/DDBJ whole genome shotgun (WGS) entry which is preliminary data.</text>
</comment>
<gene>
    <name evidence="9" type="ORF">DealDRAFT_2264</name>
</gene>
<name>C0GIF5_DETAL</name>
<dbReference type="Pfam" id="PF01594">
    <property type="entry name" value="AI-2E_transport"/>
    <property type="match status" value="1"/>
</dbReference>
<dbReference type="eggNOG" id="COG0628">
    <property type="taxonomic scope" value="Bacteria"/>
</dbReference>
<evidence type="ECO:0000256" key="4">
    <source>
        <dbReference type="ARBA" id="ARBA00022475"/>
    </source>
</evidence>
<dbReference type="RefSeq" id="WP_008517498.1">
    <property type="nucleotide sequence ID" value="NZ_ACJM01000012.1"/>
</dbReference>
<feature type="transmembrane region" description="Helical" evidence="8">
    <location>
        <begin position="160"/>
        <end position="182"/>
    </location>
</feature>
<evidence type="ECO:0000256" key="5">
    <source>
        <dbReference type="ARBA" id="ARBA00022692"/>
    </source>
</evidence>
<proteinExistence type="inferred from homology"/>
<dbReference type="PANTHER" id="PTHR21716">
    <property type="entry name" value="TRANSMEMBRANE PROTEIN"/>
    <property type="match status" value="1"/>
</dbReference>
<comment type="subcellular location">
    <subcellularLocation>
        <location evidence="1">Cell membrane</location>
        <topology evidence="1">Multi-pass membrane protein</topology>
    </subcellularLocation>
</comment>